<dbReference type="SMART" id="SM00234">
    <property type="entry name" value="START"/>
    <property type="match status" value="1"/>
</dbReference>
<keyword evidence="3 4" id="KW-0472">Membrane</keyword>
<evidence type="ECO:0008006" key="9">
    <source>
        <dbReference type="Google" id="ProtNLM"/>
    </source>
</evidence>
<dbReference type="Pfam" id="PF10457">
    <property type="entry name" value="MENTAL"/>
    <property type="match status" value="1"/>
</dbReference>
<protein>
    <recommendedName>
        <fullName evidence="9">START domain-containing protein</fullName>
    </recommendedName>
</protein>
<evidence type="ECO:0000256" key="2">
    <source>
        <dbReference type="ARBA" id="ARBA00022692"/>
    </source>
</evidence>
<name>A0AAV5T6R7_9BILA</name>
<feature type="transmembrane region" description="Helical" evidence="4">
    <location>
        <begin position="90"/>
        <end position="111"/>
    </location>
</feature>
<dbReference type="GO" id="GO:0005765">
    <property type="term" value="C:lysosomal membrane"/>
    <property type="evidence" value="ECO:0007669"/>
    <property type="project" value="TreeGrafter"/>
</dbReference>
<comment type="caution">
    <text evidence="7">The sequence shown here is derived from an EMBL/GenBank/DDBJ whole genome shotgun (WGS) entry which is preliminary data.</text>
</comment>
<dbReference type="AlphaFoldDB" id="A0AAV5T6R7"/>
<dbReference type="InterPro" id="IPR019498">
    <property type="entry name" value="MENTAL"/>
</dbReference>
<evidence type="ECO:0000259" key="6">
    <source>
        <dbReference type="PROSITE" id="PS51439"/>
    </source>
</evidence>
<keyword evidence="2 4" id="KW-0812">Transmembrane</keyword>
<feature type="domain" description="MENTAL" evidence="6">
    <location>
        <begin position="37"/>
        <end position="214"/>
    </location>
</feature>
<dbReference type="Pfam" id="PF01852">
    <property type="entry name" value="START"/>
    <property type="match status" value="1"/>
</dbReference>
<evidence type="ECO:0000313" key="8">
    <source>
        <dbReference type="Proteomes" id="UP001432027"/>
    </source>
</evidence>
<dbReference type="PANTHER" id="PTHR46121:SF4">
    <property type="entry name" value="STEROIDOGENIC ACUTE REGULATORY PROTEIN-LIKE"/>
    <property type="match status" value="1"/>
</dbReference>
<dbReference type="PROSITE" id="PS51439">
    <property type="entry name" value="MENTAL"/>
    <property type="match status" value="1"/>
</dbReference>
<dbReference type="InterPro" id="IPR051869">
    <property type="entry name" value="STARD3"/>
</dbReference>
<dbReference type="GO" id="GO:0008289">
    <property type="term" value="F:lipid binding"/>
    <property type="evidence" value="ECO:0007669"/>
    <property type="project" value="InterPro"/>
</dbReference>
<gene>
    <name evidence="7" type="ORF">PENTCL1PPCAC_12312</name>
</gene>
<feature type="transmembrane region" description="Helical" evidence="4">
    <location>
        <begin position="44"/>
        <end position="61"/>
    </location>
</feature>
<evidence type="ECO:0000259" key="5">
    <source>
        <dbReference type="PROSITE" id="PS50848"/>
    </source>
</evidence>
<accession>A0AAV5T6R7</accession>
<comment type="subcellular location">
    <subcellularLocation>
        <location evidence="1">Membrane</location>
        <topology evidence="1">Multi-pass membrane protein</topology>
    </subcellularLocation>
</comment>
<dbReference type="Proteomes" id="UP001432027">
    <property type="component" value="Unassembled WGS sequence"/>
</dbReference>
<dbReference type="PROSITE" id="PS50848">
    <property type="entry name" value="START"/>
    <property type="match status" value="1"/>
</dbReference>
<feature type="transmembrane region" description="Helical" evidence="4">
    <location>
        <begin position="146"/>
        <end position="165"/>
    </location>
</feature>
<dbReference type="SUPFAM" id="SSF55961">
    <property type="entry name" value="Bet v1-like"/>
    <property type="match status" value="1"/>
</dbReference>
<dbReference type="GO" id="GO:0099044">
    <property type="term" value="P:vesicle tethering to endoplasmic reticulum"/>
    <property type="evidence" value="ECO:0007669"/>
    <property type="project" value="TreeGrafter"/>
</dbReference>
<feature type="transmembrane region" description="Helical" evidence="4">
    <location>
        <begin position="118"/>
        <end position="140"/>
    </location>
</feature>
<evidence type="ECO:0000256" key="3">
    <source>
        <dbReference type="ARBA" id="ARBA00023136"/>
    </source>
</evidence>
<sequence length="435" mass="49373">MPTIPSISVMSGRGRLRSNSFDSHNMHYPLLGGDGRISKDRRRFVVLAFFDFMLVMLLWFICTVSKGGDIPDAFMDEINIFSEKFMRESLFDVVLIVALRMIVLMVCYGALRFTTWIPVAITTGFSSCYLLIKVIFFFSHKPSLGLPQYLIVLASFIVAWVELWFMPFRVLPRERHAQEMATEVTSVVSSRQNSIHRPVIPFSDDEFRSALEFSSSEEEENASSSSVAAKKKGSKASYVKAACTAQERTTRMLSTAVTWRALRPHEPIVRQSDAGAFYVRSTFPVTAKELWEAVWVRNLEWNDQVLDAKEVLRVDDRTCLFYSVSAPAMRGYIASRDFLDVRRVDAEPELGEYSGYFMSVDSHLLPPNTNKKIVRGSNGPSIMRVYPASEDGSSATLEWIMQTDLKGGLPKRVVQGNMLTFFVNNMTRLRAYLAR</sequence>
<evidence type="ECO:0000313" key="7">
    <source>
        <dbReference type="EMBL" id="GMS90137.1"/>
    </source>
</evidence>
<keyword evidence="4" id="KW-1133">Transmembrane helix</keyword>
<proteinExistence type="predicted"/>
<reference evidence="7" key="1">
    <citation type="submission" date="2023-10" db="EMBL/GenBank/DDBJ databases">
        <title>Genome assembly of Pristionchus species.</title>
        <authorList>
            <person name="Yoshida K."/>
            <person name="Sommer R.J."/>
        </authorList>
    </citation>
    <scope>NUCLEOTIDE SEQUENCE</scope>
    <source>
        <strain evidence="7">RS0144</strain>
    </source>
</reference>
<dbReference type="GO" id="GO:0005789">
    <property type="term" value="C:endoplasmic reticulum membrane"/>
    <property type="evidence" value="ECO:0007669"/>
    <property type="project" value="TreeGrafter"/>
</dbReference>
<dbReference type="EMBL" id="BTSX01000003">
    <property type="protein sequence ID" value="GMS90137.1"/>
    <property type="molecule type" value="Genomic_DNA"/>
</dbReference>
<dbReference type="Gene3D" id="3.30.530.20">
    <property type="match status" value="1"/>
</dbReference>
<evidence type="ECO:0000256" key="1">
    <source>
        <dbReference type="ARBA" id="ARBA00004141"/>
    </source>
</evidence>
<evidence type="ECO:0000256" key="4">
    <source>
        <dbReference type="SAM" id="Phobius"/>
    </source>
</evidence>
<keyword evidence="8" id="KW-1185">Reference proteome</keyword>
<dbReference type="GO" id="GO:0031902">
    <property type="term" value="C:late endosome membrane"/>
    <property type="evidence" value="ECO:0007669"/>
    <property type="project" value="TreeGrafter"/>
</dbReference>
<dbReference type="InterPro" id="IPR002913">
    <property type="entry name" value="START_lipid-bd_dom"/>
</dbReference>
<dbReference type="PANTHER" id="PTHR46121">
    <property type="entry name" value="STEROIDOGENIC ACUTE REGULATORY PROTEIN-LIKE"/>
    <property type="match status" value="1"/>
</dbReference>
<feature type="domain" description="START" evidence="5">
    <location>
        <begin position="297"/>
        <end position="435"/>
    </location>
</feature>
<dbReference type="InterPro" id="IPR023393">
    <property type="entry name" value="START-like_dom_sf"/>
</dbReference>
<organism evidence="7 8">
    <name type="scientific">Pristionchus entomophagus</name>
    <dbReference type="NCBI Taxonomy" id="358040"/>
    <lineage>
        <taxon>Eukaryota</taxon>
        <taxon>Metazoa</taxon>
        <taxon>Ecdysozoa</taxon>
        <taxon>Nematoda</taxon>
        <taxon>Chromadorea</taxon>
        <taxon>Rhabditida</taxon>
        <taxon>Rhabditina</taxon>
        <taxon>Diplogasteromorpha</taxon>
        <taxon>Diplogasteroidea</taxon>
        <taxon>Neodiplogasteridae</taxon>
        <taxon>Pristionchus</taxon>
    </lineage>
</organism>
<dbReference type="GO" id="GO:0140284">
    <property type="term" value="C:endoplasmic reticulum-endosome membrane contact site"/>
    <property type="evidence" value="ECO:0007669"/>
    <property type="project" value="TreeGrafter"/>
</dbReference>